<organism evidence="2 3">
    <name type="scientific">Candidatus Desulfosporosinus infrequens</name>
    <dbReference type="NCBI Taxonomy" id="2043169"/>
    <lineage>
        <taxon>Bacteria</taxon>
        <taxon>Bacillati</taxon>
        <taxon>Bacillota</taxon>
        <taxon>Clostridia</taxon>
        <taxon>Eubacteriales</taxon>
        <taxon>Desulfitobacteriaceae</taxon>
        <taxon>Desulfosporosinus</taxon>
    </lineage>
</organism>
<gene>
    <name evidence="2" type="ORF">SBF1_2620007</name>
</gene>
<evidence type="ECO:0000256" key="1">
    <source>
        <dbReference type="SAM" id="Phobius"/>
    </source>
</evidence>
<dbReference type="OrthoDB" id="9764327at2"/>
<name>A0A2U3KRZ6_9FIRM</name>
<sequence>MKNNLIRIFIFLLAFWMVTSELHNVNWEYRTVFIASMVVCLLVLWVGKCKFGLDKILYVKAYIFTGWLVVSLAIAQIVGWNDSRVIANGSLLGIVYGLILLYSNEHWSNDKDSKLD</sequence>
<dbReference type="EMBL" id="OMOF01000182">
    <property type="protein sequence ID" value="SPF42380.1"/>
    <property type="molecule type" value="Genomic_DNA"/>
</dbReference>
<evidence type="ECO:0000313" key="2">
    <source>
        <dbReference type="EMBL" id="SPF42380.1"/>
    </source>
</evidence>
<keyword evidence="1" id="KW-0472">Membrane</keyword>
<protein>
    <submittedName>
        <fullName evidence="2">Membrane protein (Modular protein)</fullName>
    </submittedName>
</protein>
<dbReference type="AlphaFoldDB" id="A0A2U3KRZ6"/>
<dbReference type="Proteomes" id="UP000238916">
    <property type="component" value="Unassembled WGS sequence"/>
</dbReference>
<keyword evidence="1" id="KW-0812">Transmembrane</keyword>
<feature type="transmembrane region" description="Helical" evidence="1">
    <location>
        <begin position="85"/>
        <end position="104"/>
    </location>
</feature>
<evidence type="ECO:0000313" key="3">
    <source>
        <dbReference type="Proteomes" id="UP000238916"/>
    </source>
</evidence>
<proteinExistence type="predicted"/>
<feature type="transmembrane region" description="Helical" evidence="1">
    <location>
        <begin position="30"/>
        <end position="47"/>
    </location>
</feature>
<reference evidence="3" key="1">
    <citation type="submission" date="2018-02" db="EMBL/GenBank/DDBJ databases">
        <authorList>
            <person name="Hausmann B."/>
        </authorList>
    </citation>
    <scope>NUCLEOTIDE SEQUENCE [LARGE SCALE GENOMIC DNA]</scope>
    <source>
        <strain evidence="3">Peat soil MAG SbF1</strain>
    </source>
</reference>
<feature type="transmembrane region" description="Helical" evidence="1">
    <location>
        <begin position="59"/>
        <end position="79"/>
    </location>
</feature>
<accession>A0A2U3KRZ6</accession>
<keyword evidence="1" id="KW-1133">Transmembrane helix</keyword>